<dbReference type="RefSeq" id="WP_066713589.1">
    <property type="nucleotide sequence ID" value="NZ_CP118869.1"/>
</dbReference>
<dbReference type="Pfam" id="PF00480">
    <property type="entry name" value="ROK"/>
    <property type="match status" value="1"/>
</dbReference>
<dbReference type="InterPro" id="IPR000600">
    <property type="entry name" value="ROK"/>
</dbReference>
<accession>A0A133YFJ2</accession>
<dbReference type="InterPro" id="IPR043129">
    <property type="entry name" value="ATPase_NBD"/>
</dbReference>
<proteinExistence type="inferred from homology"/>
<dbReference type="OrthoDB" id="9795247at2"/>
<name>A0A133YFJ2_9FIRM</name>
<dbReference type="AlphaFoldDB" id="A0A133YFJ2"/>
<gene>
    <name evidence="2" type="ORF">HMPREF1872_00552</name>
</gene>
<dbReference type="SUPFAM" id="SSF53067">
    <property type="entry name" value="Actin-like ATPase domain"/>
    <property type="match status" value="1"/>
</dbReference>
<dbReference type="Proteomes" id="UP000070080">
    <property type="component" value="Unassembled WGS sequence"/>
</dbReference>
<reference evidence="3" key="1">
    <citation type="submission" date="2016-01" db="EMBL/GenBank/DDBJ databases">
        <authorList>
            <person name="Mitreva M."/>
            <person name="Pepin K.H."/>
            <person name="Mihindukulasuriya K.A."/>
            <person name="Fulton R."/>
            <person name="Fronick C."/>
            <person name="O'Laughlin M."/>
            <person name="Miner T."/>
            <person name="Herter B."/>
            <person name="Rosa B.A."/>
            <person name="Cordes M."/>
            <person name="Tomlinson C."/>
            <person name="Wollam A."/>
            <person name="Palsikar V.B."/>
            <person name="Mardis E.R."/>
            <person name="Wilson R.K."/>
        </authorList>
    </citation>
    <scope>NUCLEOTIDE SEQUENCE [LARGE SCALE GENOMIC DNA]</scope>
    <source>
        <strain evidence="3">KA00274</strain>
    </source>
</reference>
<dbReference type="CDD" id="cd24152">
    <property type="entry name" value="ASKHA_NBD_ROK-like"/>
    <property type="match status" value="1"/>
</dbReference>
<evidence type="ECO:0000313" key="3">
    <source>
        <dbReference type="Proteomes" id="UP000070080"/>
    </source>
</evidence>
<dbReference type="PANTHER" id="PTHR18964">
    <property type="entry name" value="ROK (REPRESSOR, ORF, KINASE) FAMILY"/>
    <property type="match status" value="1"/>
</dbReference>
<keyword evidence="3" id="KW-1185">Reference proteome</keyword>
<dbReference type="EMBL" id="LSCV01000009">
    <property type="protein sequence ID" value="KXB41962.1"/>
    <property type="molecule type" value="Genomic_DNA"/>
</dbReference>
<evidence type="ECO:0000313" key="2">
    <source>
        <dbReference type="EMBL" id="KXB41962.1"/>
    </source>
</evidence>
<comment type="similarity">
    <text evidence="1">Belongs to the ROK (NagC/XylR) family.</text>
</comment>
<dbReference type="STRING" id="1497955.HMPREF1872_00552"/>
<protein>
    <submittedName>
        <fullName evidence="2">ROK family protein</fullName>
    </submittedName>
</protein>
<organism evidence="2 3">
    <name type="scientific">Amygdalobacter nucleatus</name>
    <dbReference type="NCBI Taxonomy" id="3029274"/>
    <lineage>
        <taxon>Bacteria</taxon>
        <taxon>Bacillati</taxon>
        <taxon>Bacillota</taxon>
        <taxon>Clostridia</taxon>
        <taxon>Eubacteriales</taxon>
        <taxon>Oscillospiraceae</taxon>
        <taxon>Amygdalobacter</taxon>
    </lineage>
</organism>
<sequence>MLLTIDIGGTSVKTALWDAGNLSLKKSFATPDSWEGLKKAIVESVNNYRLYADITGVAFSVPGIPNQVSGRVEGASSLYYIHEPNFLGEISALVKLPLSFENDANCACWAEMNQPECRCIKNLLMLVIGTGIGGSVVYNREIISGSHNFAGEFGMMLVDGHNELAKLGSAVHMARYLSKQKGKELSGEEAFDLAEKGDREAILAVNKLYHYLALGIYNLQYILDPELIIIGGGIAAKPDLVHNINAAMDEILQYGQRSPLKPKIVTAYYGNDANLLGAGYYFQKYNA</sequence>
<dbReference type="PANTHER" id="PTHR18964:SF170">
    <property type="entry name" value="SUGAR KINASE"/>
    <property type="match status" value="1"/>
</dbReference>
<dbReference type="Gene3D" id="3.30.420.40">
    <property type="match status" value="2"/>
</dbReference>
<comment type="caution">
    <text evidence="2">The sequence shown here is derived from an EMBL/GenBank/DDBJ whole genome shotgun (WGS) entry which is preliminary data.</text>
</comment>
<evidence type="ECO:0000256" key="1">
    <source>
        <dbReference type="ARBA" id="ARBA00006479"/>
    </source>
</evidence>